<sequence length="87" mass="9807">MSEIAEYEVVVELPPQFTEYIDAALLRLQGLFPRCRFARVANSVAVQLAGSLSEDQMRGTITHAVYREKIYAETLAMRQSLVSAVMR</sequence>
<organism evidence="1 2">
    <name type="scientific">Aminobacter carboxidus</name>
    <dbReference type="NCBI Taxonomy" id="376165"/>
    <lineage>
        <taxon>Bacteria</taxon>
        <taxon>Pseudomonadati</taxon>
        <taxon>Pseudomonadota</taxon>
        <taxon>Alphaproteobacteria</taxon>
        <taxon>Hyphomicrobiales</taxon>
        <taxon>Phyllobacteriaceae</taxon>
        <taxon>Aminobacter</taxon>
    </lineage>
</organism>
<gene>
    <name evidence="1" type="ORF">HNQ96_004345</name>
</gene>
<name>A0A8E1WJE8_9HYPH</name>
<dbReference type="Proteomes" id="UP000532373">
    <property type="component" value="Unassembled WGS sequence"/>
</dbReference>
<dbReference type="AlphaFoldDB" id="A0A8E1WJE8"/>
<dbReference type="EMBL" id="JACHGI010000010">
    <property type="protein sequence ID" value="MBB6468461.1"/>
    <property type="molecule type" value="Genomic_DNA"/>
</dbReference>
<proteinExistence type="predicted"/>
<evidence type="ECO:0000313" key="2">
    <source>
        <dbReference type="Proteomes" id="UP000532373"/>
    </source>
</evidence>
<accession>A0A8E1WJE8</accession>
<dbReference type="RefSeq" id="WP_184770988.1">
    <property type="nucleotide sequence ID" value="NZ_JACHGI010000010.1"/>
</dbReference>
<protein>
    <submittedName>
        <fullName evidence="1">Uncharacterized protein</fullName>
    </submittedName>
</protein>
<evidence type="ECO:0000313" key="1">
    <source>
        <dbReference type="EMBL" id="MBB6468461.1"/>
    </source>
</evidence>
<comment type="caution">
    <text evidence="1">The sequence shown here is derived from an EMBL/GenBank/DDBJ whole genome shotgun (WGS) entry which is preliminary data.</text>
</comment>
<reference evidence="1 2" key="1">
    <citation type="submission" date="2020-08" db="EMBL/GenBank/DDBJ databases">
        <title>Genomic Encyclopedia of Type Strains, Phase IV (KMG-IV): sequencing the most valuable type-strain genomes for metagenomic binning, comparative biology and taxonomic classification.</title>
        <authorList>
            <person name="Goeker M."/>
        </authorList>
    </citation>
    <scope>NUCLEOTIDE SEQUENCE [LARGE SCALE GENOMIC DNA]</scope>
    <source>
        <strain evidence="1 2">DSM 17454</strain>
    </source>
</reference>